<proteinExistence type="predicted"/>
<dbReference type="Proteomes" id="UP000318447">
    <property type="component" value="Unassembled WGS sequence"/>
</dbReference>
<accession>A0A504WZB4</accession>
<protein>
    <submittedName>
        <fullName evidence="3">Uncharacterized protein</fullName>
    </submittedName>
</protein>
<evidence type="ECO:0000256" key="1">
    <source>
        <dbReference type="SAM" id="Coils"/>
    </source>
</evidence>
<feature type="compositionally biased region" description="Basic and acidic residues" evidence="2">
    <location>
        <begin position="1285"/>
        <end position="1296"/>
    </location>
</feature>
<feature type="region of interest" description="Disordered" evidence="2">
    <location>
        <begin position="420"/>
        <end position="455"/>
    </location>
</feature>
<dbReference type="EMBL" id="RHLC01000004">
    <property type="protein sequence ID" value="TPP40059.1"/>
    <property type="molecule type" value="Genomic_DNA"/>
</dbReference>
<feature type="region of interest" description="Disordered" evidence="2">
    <location>
        <begin position="1396"/>
        <end position="1415"/>
    </location>
</feature>
<reference evidence="4" key="1">
    <citation type="submission" date="2019-02" db="EMBL/GenBank/DDBJ databases">
        <title>FDA dAtabase for Regulatory Grade micrObial Sequences (FDA-ARGOS): Supporting development and validation of Infectious Disease Dx tests.</title>
        <authorList>
            <person name="Duncan R."/>
            <person name="Fisher C."/>
            <person name="Tallon L."/>
            <person name="Sadzewicz L."/>
            <person name="Sengamalay N."/>
            <person name="Ott S."/>
            <person name="Godinez A."/>
            <person name="Nagaraj S."/>
            <person name="Vavikolanu K."/>
            <person name="Nadendla S."/>
            <person name="Aluvathingal J."/>
            <person name="Sichtig H."/>
        </authorList>
    </citation>
    <scope>NUCLEOTIDE SEQUENCE [LARGE SCALE GENOMIC DNA]</scope>
    <source>
        <strain evidence="4">FDAARGOS_361</strain>
    </source>
</reference>
<dbReference type="VEuPathDB" id="TriTrypDB:LdBPK_341490.1"/>
<feature type="compositionally biased region" description="Polar residues" evidence="2">
    <location>
        <begin position="1151"/>
        <end position="1168"/>
    </location>
</feature>
<feature type="compositionally biased region" description="Polar residues" evidence="2">
    <location>
        <begin position="36"/>
        <end position="45"/>
    </location>
</feature>
<evidence type="ECO:0000313" key="4">
    <source>
        <dbReference type="Proteomes" id="UP000318447"/>
    </source>
</evidence>
<comment type="caution">
    <text evidence="3">The sequence shown here is derived from an EMBL/GenBank/DDBJ whole genome shotgun (WGS) entry which is preliminary data.</text>
</comment>
<feature type="region of interest" description="Disordered" evidence="2">
    <location>
        <begin position="1270"/>
        <end position="1303"/>
    </location>
</feature>
<evidence type="ECO:0000256" key="2">
    <source>
        <dbReference type="SAM" id="MobiDB-lite"/>
    </source>
</evidence>
<feature type="region of interest" description="Disordered" evidence="2">
    <location>
        <begin position="1"/>
        <end position="129"/>
    </location>
</feature>
<dbReference type="VEuPathDB" id="TriTrypDB:LdBPK_341480.1"/>
<feature type="coiled-coil region" evidence="1">
    <location>
        <begin position="1017"/>
        <end position="1044"/>
    </location>
</feature>
<sequence>MEPEKCEASAAAAAGSETPPQAHTIRDPIDPRQELVSPSSNNDSYYHSLRAEDQSRGVLSSLPSSANASASTYGPGQADFGVSKGHTAAFQQPQGRAEHTVKGSFNHANPKAPQQRMQGSTPLTPPPPTSTVKTVNCIYTPLHLDSQLLASPWPGYGWPAVHAPSPTRAGGASAAVPLASYWNANSSPMPYPSGSPTAYNSGCRIISPSIQSLRLVPPHQQHGNDGASPAQLSFSNLGHDNSFLAASSSFASPSSLGVVHSTILDAPLQVSLMPPPYRGDRPLFSFGNSIMQSAPFTHTLPTSTSRGRSIYLDAMMELAHHKSEVDNPLAAVGSGASYGHDTNPLRGSGITSSFGDVAAAGGPSDAHLCSFAVSASSEDVSVSNTEILVGMGNVDWRRLERPSPGNSSLVDQVTARSGIQRTGSLGSHANTLDNESDGIDFGDEGEDGTEKARQSFNRTPEALASTGRGTQAAVAVATAADLGQAASQTFGEASLPAPLEHTAHPDGAKGKEGGFSLPASALACSDGSGTMAAAASVTALSRGRACEIATPLVNLPLRPSIGPTSPASASAVATAGRAIYDLHLFTPSPVDQGVHVFGTMRDSATRNSPSEQSTSTLSLIPAVGVWQASPAIMSAWHSSNLTPTTALSTAHALRDLLEMLRLLQSDIENVGNQLSVYEQMVRRWIRNTLSMLLLLTTELEHSVALAVMEVPEGAADQAAAYTRLQVDIAAAAASCNEPLHATIDAVKREQANLEPVLLTTMLARGAIVSLLQFLERPYVTARAQSGATTATTRMLNGMCAPSKQCGGRGPYGPAAPAVTPLTPERIEELMDNKILQEELNINWPQFRSSYNRQVLRYLCLRVLYVALSRDDSSVGDVATEQQGCCTTTDADAPATASTALETVVSAWVEGQVLQWTAQQPAITLQHRHATPTDSKLDDADGAAVREGLCGELPSFERIAEVFSVFGESEGWRWWYNLLGDAMSCNLHVRDSRRIYDYVEKQLMDSPAAPAVAVRTALSLHEVKAKEVEVELEKVECRLSAMEESGKAQRVNILQHILRRIFVLSLVSSVQRTLGKDTPVSGAQLATYVQLQRKSLEDVEAQLSAHHTECTVHSKHIRTFVSLFPDTASAAQAPTQSRQWALSKSAAMSGMRTHTNQPQHGPFSRSSPDLQADDTPLQWNCPTVASLAVLLARPRPDSDAMHRREGFPAATAADANTEGSEEDRTRAAAALARDVATRLVATVQSLCALLQSDVDVTESHQAYCASPAKMSAPCGRLSGPSSSSESSRRAVKPEGQPKRGRSPCEDEVAFKTLQAHKLDAQSRLRQQIEVLSGLESNVLDFYYTHMVRFEPLLELASQVSPSAAMVPAAARDAVLGGEFAELFPELKSTTTLTDTCDESATLSTREPAPSPPATVPAKTRYYYDSALMRLYREAAFQEKNLAHRYACEKARVAATELSVQHDIIDGSLAEQLRTEHEEQQALSKLIGSLAEVTAQSAAHQQSLQATDERIREIEKAREACLARKTVLEAKKQEQMDSVEHIKEEVVAFRRCVEAAARELERRRLINRSLEDEIGRRRAALKRRKKE</sequence>
<feature type="region of interest" description="Disordered" evidence="2">
    <location>
        <begin position="1131"/>
        <end position="1170"/>
    </location>
</feature>
<feature type="compositionally biased region" description="Polar residues" evidence="2">
    <location>
        <begin position="420"/>
        <end position="433"/>
    </location>
</feature>
<feature type="compositionally biased region" description="Low complexity" evidence="2">
    <location>
        <begin position="59"/>
        <end position="71"/>
    </location>
</feature>
<dbReference type="VEuPathDB" id="TriTrypDB:LdCL_340020800"/>
<feature type="compositionally biased region" description="Basic and acidic residues" evidence="2">
    <location>
        <begin position="24"/>
        <end position="33"/>
    </location>
</feature>
<gene>
    <name evidence="3" type="ORF">CGC21_26065</name>
</gene>
<dbReference type="VEuPathDB" id="TriTrypDB:LdCL_340020900"/>
<name>A0A504WZB4_LEIDO</name>
<dbReference type="VEuPathDB" id="TriTrypDB:LDHU3_34.2260"/>
<feature type="compositionally biased region" description="Acidic residues" evidence="2">
    <location>
        <begin position="434"/>
        <end position="447"/>
    </location>
</feature>
<keyword evidence="1" id="KW-0175">Coiled coil</keyword>
<dbReference type="VEuPathDB" id="TriTrypDB:LDHU3_34.2250"/>
<organism evidence="3 4">
    <name type="scientific">Leishmania donovani</name>
    <dbReference type="NCBI Taxonomy" id="5661"/>
    <lineage>
        <taxon>Eukaryota</taxon>
        <taxon>Discoba</taxon>
        <taxon>Euglenozoa</taxon>
        <taxon>Kinetoplastea</taxon>
        <taxon>Metakinetoplastina</taxon>
        <taxon>Trypanosomatida</taxon>
        <taxon>Trypanosomatidae</taxon>
        <taxon>Leishmaniinae</taxon>
        <taxon>Leishmania</taxon>
    </lineage>
</organism>
<evidence type="ECO:0000313" key="3">
    <source>
        <dbReference type="EMBL" id="TPP40059.1"/>
    </source>
</evidence>
<feature type="compositionally biased region" description="Polar residues" evidence="2">
    <location>
        <begin position="1131"/>
        <end position="1141"/>
    </location>
</feature>